<dbReference type="KEGG" id="mpk:VL20_5091"/>
<dbReference type="Proteomes" id="UP000068167">
    <property type="component" value="Chromosome"/>
</dbReference>
<dbReference type="AlphaFoldDB" id="A0A0K1S7E6"/>
<evidence type="ECO:0000313" key="2">
    <source>
        <dbReference type="Proteomes" id="UP000068167"/>
    </source>
</evidence>
<sequence length="41" mass="4647">MGGIIQCYQKMKKELKSYPESWGSSGFCVETRSILIVYSAK</sequence>
<reference evidence="1 2" key="1">
    <citation type="journal article" date="2016" name="Stand. Genomic Sci.">
        <title>Complete genome sequence and genomic characterization of Microcystis panniformis FACHB 1757 by third-generation sequencing.</title>
        <authorList>
            <person name="Zhang J.Y."/>
            <person name="Guan R."/>
            <person name="Zhang H.J."/>
            <person name="Li H."/>
            <person name="Xiao P."/>
            <person name="Yu G.L."/>
            <person name="Du L."/>
            <person name="Cao D.M."/>
            <person name="Zhu B.C."/>
            <person name="Li R.H."/>
            <person name="Lu Z.H."/>
        </authorList>
    </citation>
    <scope>NUCLEOTIDE SEQUENCE [LARGE SCALE GENOMIC DNA]</scope>
    <source>
        <strain evidence="1 2">FACHB-1757</strain>
    </source>
</reference>
<accession>A0A0K1S7E6</accession>
<proteinExistence type="predicted"/>
<keyword evidence="2" id="KW-1185">Reference proteome</keyword>
<gene>
    <name evidence="1" type="ORF">VL20_5091</name>
</gene>
<evidence type="ECO:0000313" key="1">
    <source>
        <dbReference type="EMBL" id="AKV69948.1"/>
    </source>
</evidence>
<organism evidence="1 2">
    <name type="scientific">Microcystis panniformis FACHB-1757</name>
    <dbReference type="NCBI Taxonomy" id="1638788"/>
    <lineage>
        <taxon>Bacteria</taxon>
        <taxon>Bacillati</taxon>
        <taxon>Cyanobacteriota</taxon>
        <taxon>Cyanophyceae</taxon>
        <taxon>Oscillatoriophycideae</taxon>
        <taxon>Chroococcales</taxon>
        <taxon>Microcystaceae</taxon>
        <taxon>Microcystis</taxon>
    </lineage>
</organism>
<name>A0A0K1S7E6_9CHRO</name>
<protein>
    <submittedName>
        <fullName evidence="1">Uncharacterized protein</fullName>
    </submittedName>
</protein>
<dbReference type="EMBL" id="CP011339">
    <property type="protein sequence ID" value="AKV69948.1"/>
    <property type="molecule type" value="Genomic_DNA"/>
</dbReference>